<protein>
    <submittedName>
        <fullName evidence="1">Uncharacterized protein</fullName>
    </submittedName>
</protein>
<comment type="caution">
    <text evidence="1">The sequence shown here is derived from an EMBL/GenBank/DDBJ whole genome shotgun (WGS) entry which is preliminary data.</text>
</comment>
<dbReference type="AlphaFoldDB" id="A0A1J8PRK8"/>
<dbReference type="Proteomes" id="UP000183567">
    <property type="component" value="Unassembled WGS sequence"/>
</dbReference>
<name>A0A1J8PRK8_9AGAM</name>
<accession>A0A1J8PRK8</accession>
<sequence>ELLKTHTGGKRIIIFNHV</sequence>
<feature type="non-terminal residue" evidence="1">
    <location>
        <position position="1"/>
    </location>
</feature>
<proteinExistence type="predicted"/>
<reference evidence="1 2" key="1">
    <citation type="submission" date="2016-03" db="EMBL/GenBank/DDBJ databases">
        <title>Comparative genomics of the ectomycorrhizal sister species Rhizopogon vinicolor and Rhizopogon vesiculosus (Basidiomycota: Boletales) reveals a divergence of the mating type B locus.</title>
        <authorList>
            <person name="Mujic A.B."/>
            <person name="Kuo A."/>
            <person name="Tritt A."/>
            <person name="Lipzen A."/>
            <person name="Chen C."/>
            <person name="Johnson J."/>
            <person name="Sharma A."/>
            <person name="Barry K."/>
            <person name="Grigoriev I.V."/>
            <person name="Spatafora J.W."/>
        </authorList>
    </citation>
    <scope>NUCLEOTIDE SEQUENCE [LARGE SCALE GENOMIC DNA]</scope>
    <source>
        <strain evidence="1 2">AM-OR11-056</strain>
    </source>
</reference>
<evidence type="ECO:0000313" key="2">
    <source>
        <dbReference type="Proteomes" id="UP000183567"/>
    </source>
</evidence>
<evidence type="ECO:0000313" key="1">
    <source>
        <dbReference type="EMBL" id="OJA11533.1"/>
    </source>
</evidence>
<keyword evidence="2" id="KW-1185">Reference proteome</keyword>
<organism evidence="1 2">
    <name type="scientific">Rhizopogon vesiculosus</name>
    <dbReference type="NCBI Taxonomy" id="180088"/>
    <lineage>
        <taxon>Eukaryota</taxon>
        <taxon>Fungi</taxon>
        <taxon>Dikarya</taxon>
        <taxon>Basidiomycota</taxon>
        <taxon>Agaricomycotina</taxon>
        <taxon>Agaricomycetes</taxon>
        <taxon>Agaricomycetidae</taxon>
        <taxon>Boletales</taxon>
        <taxon>Suillineae</taxon>
        <taxon>Rhizopogonaceae</taxon>
        <taxon>Rhizopogon</taxon>
    </lineage>
</organism>
<dbReference type="EMBL" id="LVVM01005030">
    <property type="protein sequence ID" value="OJA11533.1"/>
    <property type="molecule type" value="Genomic_DNA"/>
</dbReference>
<gene>
    <name evidence="1" type="ORF">AZE42_09510</name>
</gene>
<feature type="non-terminal residue" evidence="1">
    <location>
        <position position="18"/>
    </location>
</feature>